<dbReference type="AlphaFoldDB" id="A0A059F212"/>
<dbReference type="GO" id="GO:0004843">
    <property type="term" value="F:cysteine-type deubiquitinase activity"/>
    <property type="evidence" value="ECO:0007669"/>
    <property type="project" value="UniProtKB-EC"/>
</dbReference>
<evidence type="ECO:0000256" key="3">
    <source>
        <dbReference type="ARBA" id="ARBA00022670"/>
    </source>
</evidence>
<dbReference type="EC" id="3.4.19.12" evidence="2"/>
<evidence type="ECO:0000256" key="2">
    <source>
        <dbReference type="ARBA" id="ARBA00012759"/>
    </source>
</evidence>
<dbReference type="Proteomes" id="UP000030655">
    <property type="component" value="Unassembled WGS sequence"/>
</dbReference>
<reference evidence="9" key="1">
    <citation type="submission" date="2013-02" db="EMBL/GenBank/DDBJ databases">
        <authorList>
            <consortium name="The Broad Institute Genome Sequencing Platform"/>
            <person name="Cuomo C."/>
            <person name="Becnel J."/>
            <person name="Sanscrainte N."/>
            <person name="Walker B."/>
            <person name="Young S.K."/>
            <person name="Zeng Q."/>
            <person name="Gargeya S."/>
            <person name="Fitzgerald M."/>
            <person name="Haas B."/>
            <person name="Abouelleil A."/>
            <person name="Alvarado L."/>
            <person name="Arachchi H.M."/>
            <person name="Berlin A.M."/>
            <person name="Chapman S.B."/>
            <person name="Dewar J."/>
            <person name="Goldberg J."/>
            <person name="Griggs A."/>
            <person name="Gujja S."/>
            <person name="Hansen M."/>
            <person name="Howarth C."/>
            <person name="Imamovic A."/>
            <person name="Larimer J."/>
            <person name="McCowan C."/>
            <person name="Murphy C."/>
            <person name="Neiman D."/>
            <person name="Pearson M."/>
            <person name="Priest M."/>
            <person name="Roberts A."/>
            <person name="Saif S."/>
            <person name="Shea T."/>
            <person name="Sisk P."/>
            <person name="Sykes S."/>
            <person name="Wortman J."/>
            <person name="Nusbaum C."/>
            <person name="Birren B."/>
        </authorList>
    </citation>
    <scope>NUCLEOTIDE SEQUENCE [LARGE SCALE GENOMIC DNA]</scope>
    <source>
        <strain evidence="9">PRA339</strain>
    </source>
</reference>
<dbReference type="HOGENOM" id="CLU_008279_1_0_1"/>
<accession>A0A059F212</accession>
<keyword evidence="4" id="KW-0833">Ubl conjugation pathway</keyword>
<dbReference type="InterPro" id="IPR038765">
    <property type="entry name" value="Papain-like_cys_pep_sf"/>
</dbReference>
<protein>
    <recommendedName>
        <fullName evidence="2">ubiquitinyl hydrolase 1</fullName>
        <ecNumber evidence="2">3.4.19.12</ecNumber>
    </recommendedName>
</protein>
<keyword evidence="5" id="KW-0378">Hydrolase</keyword>
<dbReference type="Pfam" id="PF00443">
    <property type="entry name" value="UCH"/>
    <property type="match status" value="1"/>
</dbReference>
<dbReference type="GO" id="GO:0005829">
    <property type="term" value="C:cytosol"/>
    <property type="evidence" value="ECO:0007669"/>
    <property type="project" value="TreeGrafter"/>
</dbReference>
<gene>
    <name evidence="8" type="ORF">H312_01606</name>
</gene>
<keyword evidence="9" id="KW-1185">Reference proteome</keyword>
<dbReference type="GO" id="GO:0016579">
    <property type="term" value="P:protein deubiquitination"/>
    <property type="evidence" value="ECO:0007669"/>
    <property type="project" value="InterPro"/>
</dbReference>
<evidence type="ECO:0000256" key="1">
    <source>
        <dbReference type="ARBA" id="ARBA00000707"/>
    </source>
</evidence>
<dbReference type="SUPFAM" id="SSF54001">
    <property type="entry name" value="Cysteine proteinases"/>
    <property type="match status" value="1"/>
</dbReference>
<dbReference type="InterPro" id="IPR028889">
    <property type="entry name" value="USP"/>
</dbReference>
<dbReference type="PANTHER" id="PTHR24006:SF687">
    <property type="entry name" value="UBIQUITIN CARBOXYL-TERMINAL HYDROLASE 10"/>
    <property type="match status" value="1"/>
</dbReference>
<dbReference type="InterPro" id="IPR050164">
    <property type="entry name" value="Peptidase_C19"/>
</dbReference>
<comment type="catalytic activity">
    <reaction evidence="1">
        <text>Thiol-dependent hydrolysis of ester, thioester, amide, peptide and isopeptide bonds formed by the C-terminal Gly of ubiquitin (a 76-residue protein attached to proteins as an intracellular targeting signal).</text>
        <dbReference type="EC" id="3.4.19.12"/>
    </reaction>
</comment>
<evidence type="ECO:0000259" key="7">
    <source>
        <dbReference type="PROSITE" id="PS50235"/>
    </source>
</evidence>
<dbReference type="PROSITE" id="PS50235">
    <property type="entry name" value="USP_3"/>
    <property type="match status" value="1"/>
</dbReference>
<sequence length="298" mass="34128">MVKRDTKVRLLGHGLKNKGNDCFFNSVMQCVLSVVDLTTFYSENRFNDKQVASKGFQSFIEEYKSSNPLSPESFITTLRPKIALLNGKQQDSHEFLITFIDLLFKELTNATREVINSSTEYNRIKLNNFIADTFFGLQQTTVICGTCLNKSTSPSIFSILTLPVTNDLNDSIYLYSKETLLQGQDQFKCNTCSYSKASKHSIDVLCYPKILVIHLMRFSGAFRKIDDPINIPRELTLNKEKYDVFGLTCHSGVLSSGHYVSYSKRNSVWYYFNDSSVTKIESPPLRKSDAYLVFYERR</sequence>
<dbReference type="GO" id="GO:0005634">
    <property type="term" value="C:nucleus"/>
    <property type="evidence" value="ECO:0007669"/>
    <property type="project" value="TreeGrafter"/>
</dbReference>
<reference evidence="8 9" key="2">
    <citation type="submission" date="2014-03" db="EMBL/GenBank/DDBJ databases">
        <title>The Genome Sequence of Anncaliia algerae insect isolate PRA339.</title>
        <authorList>
            <consortium name="The Broad Institute Genome Sequencing Platform"/>
            <consortium name="The Broad Institute Genome Sequencing Center for Infectious Disease"/>
            <person name="Cuomo C."/>
            <person name="Becnel J."/>
            <person name="Sanscrainte N."/>
            <person name="Walker B."/>
            <person name="Young S.K."/>
            <person name="Zeng Q."/>
            <person name="Gargeya S."/>
            <person name="Fitzgerald M."/>
            <person name="Haas B."/>
            <person name="Abouelleil A."/>
            <person name="Alvarado L."/>
            <person name="Arachchi H.M."/>
            <person name="Berlin A.M."/>
            <person name="Chapman S.B."/>
            <person name="Dewar J."/>
            <person name="Goldberg J."/>
            <person name="Griggs A."/>
            <person name="Gujja S."/>
            <person name="Hansen M."/>
            <person name="Howarth C."/>
            <person name="Imamovic A."/>
            <person name="Larimer J."/>
            <person name="McCowan C."/>
            <person name="Murphy C."/>
            <person name="Neiman D."/>
            <person name="Pearson M."/>
            <person name="Priest M."/>
            <person name="Roberts A."/>
            <person name="Saif S."/>
            <person name="Shea T."/>
            <person name="Sisk P."/>
            <person name="Sykes S."/>
            <person name="Wortman J."/>
            <person name="Nusbaum C."/>
            <person name="Birren B."/>
        </authorList>
    </citation>
    <scope>NUCLEOTIDE SEQUENCE [LARGE SCALE GENOMIC DNA]</scope>
    <source>
        <strain evidence="8 9">PRA339</strain>
    </source>
</reference>
<dbReference type="PANTHER" id="PTHR24006">
    <property type="entry name" value="UBIQUITIN CARBOXYL-TERMINAL HYDROLASE"/>
    <property type="match status" value="1"/>
</dbReference>
<keyword evidence="6" id="KW-0788">Thiol protease</keyword>
<dbReference type="EMBL" id="KK365154">
    <property type="protein sequence ID" value="KCZ81001.1"/>
    <property type="molecule type" value="Genomic_DNA"/>
</dbReference>
<keyword evidence="3" id="KW-0645">Protease</keyword>
<evidence type="ECO:0000313" key="9">
    <source>
        <dbReference type="Proteomes" id="UP000030655"/>
    </source>
</evidence>
<dbReference type="STRING" id="1288291.A0A059F212"/>
<dbReference type="GO" id="GO:0006508">
    <property type="term" value="P:proteolysis"/>
    <property type="evidence" value="ECO:0007669"/>
    <property type="project" value="UniProtKB-KW"/>
</dbReference>
<organism evidence="8 9">
    <name type="scientific">Anncaliia algerae PRA339</name>
    <dbReference type="NCBI Taxonomy" id="1288291"/>
    <lineage>
        <taxon>Eukaryota</taxon>
        <taxon>Fungi</taxon>
        <taxon>Fungi incertae sedis</taxon>
        <taxon>Microsporidia</taxon>
        <taxon>Tubulinosematoidea</taxon>
        <taxon>Tubulinosematidae</taxon>
        <taxon>Anncaliia</taxon>
    </lineage>
</organism>
<dbReference type="InterPro" id="IPR001394">
    <property type="entry name" value="Peptidase_C19_UCH"/>
</dbReference>
<proteinExistence type="predicted"/>
<feature type="domain" description="USP" evidence="7">
    <location>
        <begin position="13"/>
        <end position="298"/>
    </location>
</feature>
<evidence type="ECO:0000313" key="8">
    <source>
        <dbReference type="EMBL" id="KCZ81001.1"/>
    </source>
</evidence>
<dbReference type="OrthoDB" id="420187at2759"/>
<dbReference type="VEuPathDB" id="MicrosporidiaDB:H312_01606"/>
<evidence type="ECO:0000256" key="6">
    <source>
        <dbReference type="ARBA" id="ARBA00022807"/>
    </source>
</evidence>
<dbReference type="Gene3D" id="3.90.70.10">
    <property type="entry name" value="Cysteine proteinases"/>
    <property type="match status" value="1"/>
</dbReference>
<name>A0A059F212_9MICR</name>
<dbReference type="PROSITE" id="PS00972">
    <property type="entry name" value="USP_1"/>
    <property type="match status" value="1"/>
</dbReference>
<evidence type="ECO:0000256" key="4">
    <source>
        <dbReference type="ARBA" id="ARBA00022786"/>
    </source>
</evidence>
<dbReference type="InterPro" id="IPR018200">
    <property type="entry name" value="USP_CS"/>
</dbReference>
<evidence type="ECO:0000256" key="5">
    <source>
        <dbReference type="ARBA" id="ARBA00022801"/>
    </source>
</evidence>